<gene>
    <name evidence="1" type="ORF">SNA_19545</name>
</gene>
<keyword evidence="2" id="KW-1185">Reference proteome</keyword>
<name>A0A0D7CKB3_9ACTN</name>
<proteinExistence type="predicted"/>
<sequence>MFDEDVLVQLVPSEALVQRDEGRPAKQECVLRAHRAGVVECRCDHEPGQPLALHVGCDSHSTDAHHLCFGVADRDRQP</sequence>
<dbReference type="AlphaFoldDB" id="A0A0D7CKB3"/>
<accession>A0A0D7CKB3</accession>
<evidence type="ECO:0000313" key="1">
    <source>
        <dbReference type="EMBL" id="KIZ16516.1"/>
    </source>
</evidence>
<organism evidence="1 2">
    <name type="scientific">Streptomyces natalensis ATCC 27448</name>
    <dbReference type="NCBI Taxonomy" id="1240678"/>
    <lineage>
        <taxon>Bacteria</taxon>
        <taxon>Bacillati</taxon>
        <taxon>Actinomycetota</taxon>
        <taxon>Actinomycetes</taxon>
        <taxon>Kitasatosporales</taxon>
        <taxon>Streptomycetaceae</taxon>
        <taxon>Streptomyces</taxon>
    </lineage>
</organism>
<protein>
    <submittedName>
        <fullName evidence="1">Uncharacterized protein</fullName>
    </submittedName>
</protein>
<reference evidence="1 2" key="1">
    <citation type="submission" date="2014-09" db="EMBL/GenBank/DDBJ databases">
        <title>Draft genome sequence of Streptomyces natalensis ATCC 27448, producer of the antifungal pimaricin.</title>
        <authorList>
            <person name="Mendes M.V."/>
            <person name="Beites T."/>
            <person name="Pires S."/>
            <person name="Santos C.L."/>
            <person name="Moradas-Ferreira P."/>
        </authorList>
    </citation>
    <scope>NUCLEOTIDE SEQUENCE [LARGE SCALE GENOMIC DNA]</scope>
    <source>
        <strain evidence="1 2">ATCC 27448</strain>
    </source>
</reference>
<evidence type="ECO:0000313" key="2">
    <source>
        <dbReference type="Proteomes" id="UP000032458"/>
    </source>
</evidence>
<dbReference type="EMBL" id="JRKI01000027">
    <property type="protein sequence ID" value="KIZ16516.1"/>
    <property type="molecule type" value="Genomic_DNA"/>
</dbReference>
<dbReference type="Proteomes" id="UP000032458">
    <property type="component" value="Unassembled WGS sequence"/>
</dbReference>
<comment type="caution">
    <text evidence="1">The sequence shown here is derived from an EMBL/GenBank/DDBJ whole genome shotgun (WGS) entry which is preliminary data.</text>
</comment>